<dbReference type="RefSeq" id="WP_137731499.1">
    <property type="nucleotide sequence ID" value="NZ_BJCL01000001.1"/>
</dbReference>
<dbReference type="Proteomes" id="UP000301751">
    <property type="component" value="Unassembled WGS sequence"/>
</dbReference>
<protein>
    <recommendedName>
        <fullName evidence="3">YecA family protein</fullName>
    </recommendedName>
</protein>
<evidence type="ECO:0008006" key="3">
    <source>
        <dbReference type="Google" id="ProtNLM"/>
    </source>
</evidence>
<dbReference type="InterPro" id="IPR011978">
    <property type="entry name" value="YgfB-like"/>
</dbReference>
<dbReference type="SUPFAM" id="SSF103642">
    <property type="entry name" value="Sec-C motif"/>
    <property type="match status" value="1"/>
</dbReference>
<name>A0A480AIQ1_9BURK</name>
<organism evidence="1 2">
    <name type="scientific">Pseudaquabacterium pictum</name>
    <dbReference type="NCBI Taxonomy" id="2315236"/>
    <lineage>
        <taxon>Bacteria</taxon>
        <taxon>Pseudomonadati</taxon>
        <taxon>Pseudomonadota</taxon>
        <taxon>Betaproteobacteria</taxon>
        <taxon>Burkholderiales</taxon>
        <taxon>Sphaerotilaceae</taxon>
        <taxon>Pseudaquabacterium</taxon>
    </lineage>
</organism>
<dbReference type="EMBL" id="BJCL01000001">
    <property type="protein sequence ID" value="GCL61619.1"/>
    <property type="molecule type" value="Genomic_DNA"/>
</dbReference>
<reference evidence="2" key="1">
    <citation type="submission" date="2019-03" db="EMBL/GenBank/DDBJ databases">
        <title>Aquabacterium pictum sp.nov., the first bacteriochlorophyll a-containing freshwater bacterium in the genus Aquabacterium of the class Betaproteobacteria.</title>
        <authorList>
            <person name="Hirose S."/>
            <person name="Tank M."/>
            <person name="Hara E."/>
            <person name="Tamaki H."/>
            <person name="Takaichi S."/>
            <person name="Haruta S."/>
            <person name="Hanada S."/>
        </authorList>
    </citation>
    <scope>NUCLEOTIDE SEQUENCE [LARGE SCALE GENOMIC DNA]</scope>
    <source>
        <strain evidence="2">W35</strain>
    </source>
</reference>
<gene>
    <name evidence="1" type="ORF">AQPW35_07000</name>
</gene>
<accession>A0A480AIQ1</accession>
<proteinExistence type="predicted"/>
<dbReference type="InterPro" id="IPR036255">
    <property type="entry name" value="YgfB-like_sf"/>
</dbReference>
<dbReference type="Pfam" id="PF03695">
    <property type="entry name" value="UPF0149"/>
    <property type="match status" value="1"/>
</dbReference>
<evidence type="ECO:0000313" key="1">
    <source>
        <dbReference type="EMBL" id="GCL61619.1"/>
    </source>
</evidence>
<sequence length="255" mass="28327">MSRVARQSTEAEIAALEQVCERLANFGADISLEWVDGYLTALLASRRVFTPSEWLPPLFGDDFGRVFADPDDVQQAMAALMARWNVIASQLDVDSLLDDPETVRLSPLMVSFDDAARAEVVAAGHMTAEEADDQLQTGALWAEGFLQATDDFADDWPDLDTDTEDGRWFDDCFSRLLALTMGRADLAEHQAQHYPGETLARDQLIDEALFAVQDLRLFWLDHAPKPETRRVAPTPGRNDPCHCGSGKKFKKCHGA</sequence>
<comment type="caution">
    <text evidence="1">The sequence shown here is derived from an EMBL/GenBank/DDBJ whole genome shotgun (WGS) entry which is preliminary data.</text>
</comment>
<dbReference type="Pfam" id="PF02810">
    <property type="entry name" value="SEC-C"/>
    <property type="match status" value="1"/>
</dbReference>
<dbReference type="NCBIfam" id="TIGR02292">
    <property type="entry name" value="ygfB_yecA"/>
    <property type="match status" value="1"/>
</dbReference>
<dbReference type="OrthoDB" id="570299at2"/>
<dbReference type="InterPro" id="IPR004027">
    <property type="entry name" value="SEC_C_motif"/>
</dbReference>
<keyword evidence="2" id="KW-1185">Reference proteome</keyword>
<evidence type="ECO:0000313" key="2">
    <source>
        <dbReference type="Proteomes" id="UP000301751"/>
    </source>
</evidence>
<dbReference type="AlphaFoldDB" id="A0A480AIQ1"/>
<dbReference type="Gene3D" id="3.10.450.50">
    <property type="match status" value="1"/>
</dbReference>
<dbReference type="SUPFAM" id="SSF101327">
    <property type="entry name" value="YgfB-like"/>
    <property type="match status" value="1"/>
</dbReference>